<evidence type="ECO:0000259" key="1">
    <source>
        <dbReference type="Pfam" id="PF12680"/>
    </source>
</evidence>
<comment type="caution">
    <text evidence="2">The sequence shown here is derived from an EMBL/GenBank/DDBJ whole genome shotgun (WGS) entry which is preliminary data.</text>
</comment>
<dbReference type="Gene3D" id="3.10.450.50">
    <property type="match status" value="1"/>
</dbReference>
<organism evidence="2 3">
    <name type="scientific">Nonomuraea longicatena</name>
    <dbReference type="NCBI Taxonomy" id="83682"/>
    <lineage>
        <taxon>Bacteria</taxon>
        <taxon>Bacillati</taxon>
        <taxon>Actinomycetota</taxon>
        <taxon>Actinomycetes</taxon>
        <taxon>Streptosporangiales</taxon>
        <taxon>Streptosporangiaceae</taxon>
        <taxon>Nonomuraea</taxon>
    </lineage>
</organism>
<dbReference type="SUPFAM" id="SSF54427">
    <property type="entry name" value="NTF2-like"/>
    <property type="match status" value="1"/>
</dbReference>
<dbReference type="Proteomes" id="UP001501578">
    <property type="component" value="Unassembled WGS sequence"/>
</dbReference>
<keyword evidence="3" id="KW-1185">Reference proteome</keyword>
<evidence type="ECO:0000313" key="2">
    <source>
        <dbReference type="EMBL" id="GAA0918336.1"/>
    </source>
</evidence>
<evidence type="ECO:0000313" key="3">
    <source>
        <dbReference type="Proteomes" id="UP001501578"/>
    </source>
</evidence>
<dbReference type="RefSeq" id="WP_343948996.1">
    <property type="nucleotide sequence ID" value="NZ_BAAAHQ010000006.1"/>
</dbReference>
<gene>
    <name evidence="2" type="ORF">GCM10009560_15190</name>
</gene>
<dbReference type="Pfam" id="PF12680">
    <property type="entry name" value="SnoaL_2"/>
    <property type="match status" value="1"/>
</dbReference>
<protein>
    <submittedName>
        <fullName evidence="2">Nuclear transport factor 2 family protein</fullName>
    </submittedName>
</protein>
<accession>A0ABP3ZAR4</accession>
<dbReference type="InterPro" id="IPR032710">
    <property type="entry name" value="NTF2-like_dom_sf"/>
</dbReference>
<dbReference type="EMBL" id="BAAAHQ010000006">
    <property type="protein sequence ID" value="GAA0918336.1"/>
    <property type="molecule type" value="Genomic_DNA"/>
</dbReference>
<name>A0ABP3ZAR4_9ACTN</name>
<reference evidence="3" key="1">
    <citation type="journal article" date="2019" name="Int. J. Syst. Evol. Microbiol.">
        <title>The Global Catalogue of Microorganisms (GCM) 10K type strain sequencing project: providing services to taxonomists for standard genome sequencing and annotation.</title>
        <authorList>
            <consortium name="The Broad Institute Genomics Platform"/>
            <consortium name="The Broad Institute Genome Sequencing Center for Infectious Disease"/>
            <person name="Wu L."/>
            <person name="Ma J."/>
        </authorList>
    </citation>
    <scope>NUCLEOTIDE SEQUENCE [LARGE SCALE GENOMIC DNA]</scope>
    <source>
        <strain evidence="3">JCM 11136</strain>
    </source>
</reference>
<feature type="domain" description="SnoaL-like" evidence="1">
    <location>
        <begin position="7"/>
        <end position="101"/>
    </location>
</feature>
<proteinExistence type="predicted"/>
<sequence length="126" mass="13472">MTLTDTVHRYLGALEAGDTAAIVELFAPGGQVISPFLGRLAAPAFFTRLAASSRSSRITPIDVLTSAAGGRAVAWFHYRWTLRDGSVLDFDCCDVFDFAAGSARVALLTIVYDTAPIRAQVGDKYA</sequence>
<dbReference type="InterPro" id="IPR037401">
    <property type="entry name" value="SnoaL-like"/>
</dbReference>